<proteinExistence type="predicted"/>
<accession>A0A835YTV6</accession>
<evidence type="ECO:0000256" key="2">
    <source>
        <dbReference type="SAM" id="Phobius"/>
    </source>
</evidence>
<dbReference type="EMBL" id="JAFCMP010000346">
    <property type="protein sequence ID" value="KAG5180959.1"/>
    <property type="molecule type" value="Genomic_DNA"/>
</dbReference>
<dbReference type="Proteomes" id="UP000664859">
    <property type="component" value="Unassembled WGS sequence"/>
</dbReference>
<comment type="caution">
    <text evidence="3">The sequence shown here is derived from an EMBL/GenBank/DDBJ whole genome shotgun (WGS) entry which is preliminary data.</text>
</comment>
<feature type="region of interest" description="Disordered" evidence="1">
    <location>
        <begin position="317"/>
        <end position="341"/>
    </location>
</feature>
<keyword evidence="2" id="KW-1133">Transmembrane helix</keyword>
<gene>
    <name evidence="3" type="ORF">JKP88DRAFT_322608</name>
</gene>
<name>A0A835YTV6_9STRA</name>
<sequence length="341" mass="36519">MSHGLSGGKGDAGAHSHDPDAEGIVYACMTVDSARQQFQYAQRELEKAAEATIISCAQYAGICGIGARPEDARLLLQSMGEDRGAALRRSSSLPPEIQCLEQQARLPGTSGDCATSALRLSFIKDDARDALQDLRRQLQAAARADDPVLWSFGALVTMAFLMWSWRALASRRREHLHQIRLWHAVEACADVKRAVETALGEALPAPAAYDAWPGRRSRAAARCLLAAAVACAVALGGPWLLREARERREQERTCSAADSWGLVLVNVWLYAIVTFSLAVVAFAEPQWLPLLRQSVAPAAATASDPVSEAVVQSPSLGWPAAGPTAQGYEPVSGTEGARHAS</sequence>
<keyword evidence="4" id="KW-1185">Reference proteome</keyword>
<feature type="transmembrane region" description="Helical" evidence="2">
    <location>
        <begin position="219"/>
        <end position="240"/>
    </location>
</feature>
<keyword evidence="2" id="KW-0812">Transmembrane</keyword>
<evidence type="ECO:0000313" key="3">
    <source>
        <dbReference type="EMBL" id="KAG5180959.1"/>
    </source>
</evidence>
<organism evidence="3 4">
    <name type="scientific">Tribonema minus</name>
    <dbReference type="NCBI Taxonomy" id="303371"/>
    <lineage>
        <taxon>Eukaryota</taxon>
        <taxon>Sar</taxon>
        <taxon>Stramenopiles</taxon>
        <taxon>Ochrophyta</taxon>
        <taxon>PX clade</taxon>
        <taxon>Xanthophyceae</taxon>
        <taxon>Tribonematales</taxon>
        <taxon>Tribonemataceae</taxon>
        <taxon>Tribonema</taxon>
    </lineage>
</organism>
<keyword evidence="2" id="KW-0472">Membrane</keyword>
<dbReference type="AlphaFoldDB" id="A0A835YTV6"/>
<evidence type="ECO:0000313" key="4">
    <source>
        <dbReference type="Proteomes" id="UP000664859"/>
    </source>
</evidence>
<protein>
    <submittedName>
        <fullName evidence="3">Uncharacterized protein</fullName>
    </submittedName>
</protein>
<evidence type="ECO:0000256" key="1">
    <source>
        <dbReference type="SAM" id="MobiDB-lite"/>
    </source>
</evidence>
<feature type="transmembrane region" description="Helical" evidence="2">
    <location>
        <begin position="260"/>
        <end position="283"/>
    </location>
</feature>
<feature type="transmembrane region" description="Helical" evidence="2">
    <location>
        <begin position="148"/>
        <end position="168"/>
    </location>
</feature>
<reference evidence="3" key="1">
    <citation type="submission" date="2021-02" db="EMBL/GenBank/DDBJ databases">
        <title>First Annotated Genome of the Yellow-green Alga Tribonema minus.</title>
        <authorList>
            <person name="Mahan K.M."/>
        </authorList>
    </citation>
    <scope>NUCLEOTIDE SEQUENCE</scope>
    <source>
        <strain evidence="3">UTEX B ZZ1240</strain>
    </source>
</reference>